<organism evidence="3 4">
    <name type="scientific">Euplotes crassus</name>
    <dbReference type="NCBI Taxonomy" id="5936"/>
    <lineage>
        <taxon>Eukaryota</taxon>
        <taxon>Sar</taxon>
        <taxon>Alveolata</taxon>
        <taxon>Ciliophora</taxon>
        <taxon>Intramacronucleata</taxon>
        <taxon>Spirotrichea</taxon>
        <taxon>Hypotrichia</taxon>
        <taxon>Euplotida</taxon>
        <taxon>Euplotidae</taxon>
        <taxon>Moneuplotes</taxon>
    </lineage>
</organism>
<feature type="coiled-coil region" evidence="1">
    <location>
        <begin position="2234"/>
        <end position="2349"/>
    </location>
</feature>
<dbReference type="PANTHER" id="PTHR23159:SF31">
    <property type="entry name" value="CENTROSOME-ASSOCIATED PROTEIN CEP250 ISOFORM X1"/>
    <property type="match status" value="1"/>
</dbReference>
<sequence length="2574" mass="297538">MADLDKELDFEASNLSSKFFDRSKEQAEDEEIMKILGGARSQFLKSVALEDQDKVIQQLKEDNQELVQENLRLKEQIDELYSQLQSKETADSDLKEKCIENLNSKMQDLKERLSHFENDDFEQEIMTLRQIIREKDDRISDLELNENHYESNSSSSHLKYENIIRHKDESIKELKIQIQTISDSFCTTTTDFCQLALENSVETDDLAEKLANRLQRFQDLEDDEDIYNAIPDLSDLSYKVIEEILRENQMIMRELQDVNDNLLTRPSKTKPEKRYSPEIQSFSGSQKGIQTDLKADEIKMIAEMLSQKESDSVRTASDLKKAKVYTKLCENKIKNLESQLQKYYQVEIDSNSLQNLKSLAQMSPVDQLQAQCVLIAEGNFLNKSKSGQKPLGVLKVLASQNYNSVQLDSESLEAGSPDLTYNTHQVNADEKKLFMIEDKVAVLEEENAKLLADLEQKEALLREKTTPSLTSEDPKESQIGQGARVKELLDDIKVKEDYIESLKTTIEDLNKALKKPNLSNSEIKDHALNLKLLRKTDMSISTQKQTLEKRKTWIEGTCDSRFRQKENSLDSERIPTFSHNCFTEEEETKKNLQYEHEKEETGVTNEITDLRTKLYAKKQELDAQRNKILNLEGFIEARDDHISTLEQNLVQAQKADCTNSEAAPNKSMEFIESVIENSTLKTKINQYETFIQKLNDKIGDLEMEKEQNQQEYLQLNGQVDEIIHKFESYQQEIDQLEIIVDRKERTIQELEYQLGNYNKEFVDGSKKMARTTILEDTVNPDDTTGSHEKWGVAIKSAYTYPIEIALNRLTAKIYEYISQKRQEKAEFSEDSIAKSLHDMRETIQKTDSFLINAITTEKLSGMPKSEDNSFAAQTCKSQRIQQIHEIYNDVNKIRSDYYCKIVDDLKEKCQRLESQVYSHHIFSSLSSSNSKQVLKNENINSGIAILKCTQLENVIRVLQAKLLAQENKKERLKLEDINRIQSKTIQEMHTLNEQAIISGNQNFKDFAGLDLGKEIASLKVKLNEAEKEAELANSENNRLKSDILMLESTLEQVNKKVNELSTIPSIDQLEKMHQRKSAKLFDACSSAEGNHEEQFRKKLDNVFELISGLQTDVTSKPLNSPRMPTSELDEAYSELAKLKSQKELEICEIREEYEAKFEQMKVDKQQIQQQDNLIQEIDALEKENADLEERLNDITNENQALNRNLSLLKSTIGELTCSNSSLNLNKIIQDDSAKKGCLELNDFKIIPSRIISTLISFKKNQINAEKRLKLLQSRDEVEQVEIDIHTENDLIDSLREVNSQIIQYQEEPSEDGLNLSPIPEDEQYNEGRLNKLKSLQNQRFFLQCKLLQHCNEEIEIENDFSNSEKFNNEVNECATYPLIQGVIFLASKLAQYESKVASSSQEPLSVEVAQRCVIKCLTSTLTKIVSENDNYDLKIEDFTPTRDEDRTIWYLDLLETQLSLTKDLIFDLKDYQESIKENKGYETNKQLKATYYELASNTNFASQQVESVKNIFYVVKADLQKKRASFFTPSPGNMGSLKGKSTGLPCINSGYQDHSVDTDSLKELENMKNELNLITKVKASLEEQLQIYKKQEEQFKTQEAESLRELREELQSTKDELRDEIHSNDKISEKLRESELKIADLSDSIEVLTKELAEATSQNEDLHKQVETLSKPTLEQMKREVLASKSRAREKESQISDLKERILNLEKDNAKLVLTTKTLKKENKEMKQDLDLKNKQSLRGIKVEKEELEEKLQKEIDQRQQDSQTWQNEKAVLESTIKSLQIQTQEMAVPINQAGSEEVVQLKAKLNKYKKKSQQKAKKITTLETELKECSKEKDEYYIKFTQNQDKVQVMQRVMDDNARLKTDLENTKSQLGQVRSELDIKKEKYESLENRESYQRVQQQLQEAATEVANLRIQRDHLLNKFEMENTEVKNDNIKMCQIIRDYEFQVLELQNKEKESSVTLEARIKILSTENKSLKAENKKLLKKISQCNSDCERLSEEYKMLIEEINSNKIKDQKQVLKANKEKSLRQDYEEELKRINNILNQSEDTKKDIIEKYAQELETLRETYQRTIDIQKENFEVFKEKVQQEFGWVEKLLKNKTAKAKTTKVYEKFTDLLRDLSSKESIIRSSKNELKTLKSQVTNLKSKSKELKTRNAELGRVIDSYPRAKKLLEQQKGVLNLSKDSGINKSLVRSSEGLHKAGLASEGIGQDVSCITVKEHNELLEQNISMKIETNKLRSTVTQLEEINLKLENEMEFLNSENDRLSRRCEQLIDSEISKSNKRNSSIEEKLRDEIEKLSNELEEAHDNFIPLAELEQVQKKLDSCQNQLRQFERENWQKSEIIQSLQEQLSSKQSTGVRLMQENESPNVHKSSSEKDLRASSRDFMRENTRLNSQIEQLSHAVSAKDHQISQLNSEVDYLRKSKLGEVHGSIKELEETLRVKDEIISKLKSSLECSDGKFTYSPDEHDKAGTSNLQSHEELTLGVRKSSSLQEVLLTVHKFFSEATDSEINDFLNAVKELCDQIEERSLSVSSKQEFERHLAEENADDTSRITEYLNLQSSTSENVYYDNSVDK</sequence>
<feature type="coiled-coil region" evidence="1">
    <location>
        <begin position="1564"/>
        <end position="1922"/>
    </location>
</feature>
<feature type="coiled-coil region" evidence="1">
    <location>
        <begin position="948"/>
        <end position="975"/>
    </location>
</feature>
<keyword evidence="4" id="KW-1185">Reference proteome</keyword>
<dbReference type="EMBL" id="CAMPGE010000934">
    <property type="protein sequence ID" value="CAI2359699.1"/>
    <property type="molecule type" value="Genomic_DNA"/>
</dbReference>
<proteinExistence type="predicted"/>
<evidence type="ECO:0000313" key="4">
    <source>
        <dbReference type="Proteomes" id="UP001295684"/>
    </source>
</evidence>
<feature type="coiled-coil region" evidence="1">
    <location>
        <begin position="49"/>
        <end position="145"/>
    </location>
</feature>
<keyword evidence="1" id="KW-0175">Coiled coil</keyword>
<accession>A0AAD1X3U7</accession>
<feature type="coiled-coil region" evidence="1">
    <location>
        <begin position="2120"/>
        <end position="2154"/>
    </location>
</feature>
<reference evidence="3" key="1">
    <citation type="submission" date="2023-07" db="EMBL/GenBank/DDBJ databases">
        <authorList>
            <consortium name="AG Swart"/>
            <person name="Singh M."/>
            <person name="Singh A."/>
            <person name="Seah K."/>
            <person name="Emmerich C."/>
        </authorList>
    </citation>
    <scope>NUCLEOTIDE SEQUENCE</scope>
    <source>
        <strain evidence="3">DP1</strain>
    </source>
</reference>
<evidence type="ECO:0000313" key="3">
    <source>
        <dbReference type="EMBL" id="CAI2359699.1"/>
    </source>
</evidence>
<feature type="region of interest" description="Disordered" evidence="2">
    <location>
        <begin position="2353"/>
        <end position="2379"/>
    </location>
</feature>
<feature type="coiled-coil region" evidence="1">
    <location>
        <begin position="1150"/>
        <end position="1211"/>
    </location>
</feature>
<dbReference type="Proteomes" id="UP001295684">
    <property type="component" value="Unassembled WGS sequence"/>
</dbReference>
<feature type="coiled-coil region" evidence="1">
    <location>
        <begin position="1015"/>
        <end position="1056"/>
    </location>
</feature>
<feature type="coiled-coil region" evidence="1">
    <location>
        <begin position="684"/>
        <end position="760"/>
    </location>
</feature>
<feature type="coiled-coil region" evidence="1">
    <location>
        <begin position="1959"/>
        <end position="2078"/>
    </location>
</feature>
<comment type="caution">
    <text evidence="3">The sequence shown here is derived from an EMBL/GenBank/DDBJ whole genome shotgun (WGS) entry which is preliminary data.</text>
</comment>
<name>A0AAD1X3U7_EUPCR</name>
<gene>
    <name evidence="3" type="ORF">ECRASSUSDP1_LOCUS992</name>
</gene>
<evidence type="ECO:0000256" key="1">
    <source>
        <dbReference type="SAM" id="Coils"/>
    </source>
</evidence>
<evidence type="ECO:0000256" key="2">
    <source>
        <dbReference type="SAM" id="MobiDB-lite"/>
    </source>
</evidence>
<protein>
    <submittedName>
        <fullName evidence="3">Uncharacterized protein</fullName>
    </submittedName>
</protein>
<dbReference type="PANTHER" id="PTHR23159">
    <property type="entry name" value="CENTROSOMAL PROTEIN 2"/>
    <property type="match status" value="1"/>
</dbReference>